<organism evidence="4 5">
    <name type="scientific">Actinomadura adrarensis</name>
    <dbReference type="NCBI Taxonomy" id="1819600"/>
    <lineage>
        <taxon>Bacteria</taxon>
        <taxon>Bacillati</taxon>
        <taxon>Actinomycetota</taxon>
        <taxon>Actinomycetes</taxon>
        <taxon>Streptosporangiales</taxon>
        <taxon>Thermomonosporaceae</taxon>
        <taxon>Actinomadura</taxon>
    </lineage>
</organism>
<keyword evidence="4" id="KW-0548">Nucleotidyltransferase</keyword>
<feature type="compositionally biased region" description="Basic and acidic residues" evidence="2">
    <location>
        <begin position="13"/>
        <end position="27"/>
    </location>
</feature>
<gene>
    <name evidence="4" type="ORF">ACFQ07_05490</name>
</gene>
<protein>
    <submittedName>
        <fullName evidence="4">DNA polymerase IV</fullName>
        <ecNumber evidence="4">2.7.7.7</ecNumber>
    </submittedName>
</protein>
<dbReference type="SUPFAM" id="SSF100879">
    <property type="entry name" value="Lesion bypass DNA polymerase (Y-family), little finger domain"/>
    <property type="match status" value="1"/>
</dbReference>
<feature type="region of interest" description="Disordered" evidence="2">
    <location>
        <begin position="1"/>
        <end position="27"/>
    </location>
</feature>
<sequence>GLVVHGQGGDRSPVVDEPRVPRSRGREHTFQTNVDDWDEVREHLVRLVHELAADLGDDLRLTRRIIVKVRYAPFFTKDYGYTLQTPSRDTADLVAGALGAFDRFTEHKPVRLLGVRFEYVRDA</sequence>
<evidence type="ECO:0000313" key="5">
    <source>
        <dbReference type="Proteomes" id="UP001597083"/>
    </source>
</evidence>
<reference evidence="5" key="1">
    <citation type="journal article" date="2019" name="Int. J. Syst. Evol. Microbiol.">
        <title>The Global Catalogue of Microorganisms (GCM) 10K type strain sequencing project: providing services to taxonomists for standard genome sequencing and annotation.</title>
        <authorList>
            <consortium name="The Broad Institute Genomics Platform"/>
            <consortium name="The Broad Institute Genome Sequencing Center for Infectious Disease"/>
            <person name="Wu L."/>
            <person name="Ma J."/>
        </authorList>
    </citation>
    <scope>NUCLEOTIDE SEQUENCE [LARGE SCALE GENOMIC DNA]</scope>
    <source>
        <strain evidence="5">JCM 31696</strain>
    </source>
</reference>
<feature type="domain" description="DNA polymerase Y-family little finger" evidence="3">
    <location>
        <begin position="22"/>
        <end position="118"/>
    </location>
</feature>
<comment type="caution">
    <text evidence="4">The sequence shown here is derived from an EMBL/GenBank/DDBJ whole genome shotgun (WGS) entry which is preliminary data.</text>
</comment>
<dbReference type="PANTHER" id="PTHR11076">
    <property type="entry name" value="DNA REPAIR POLYMERASE UMUC / TRANSFERASE FAMILY MEMBER"/>
    <property type="match status" value="1"/>
</dbReference>
<dbReference type="EMBL" id="JBHTIR010000672">
    <property type="protein sequence ID" value="MFD0851660.1"/>
    <property type="molecule type" value="Genomic_DNA"/>
</dbReference>
<dbReference type="PANTHER" id="PTHR11076:SF33">
    <property type="entry name" value="DNA POLYMERASE KAPPA"/>
    <property type="match status" value="1"/>
</dbReference>
<proteinExistence type="predicted"/>
<feature type="non-terminal residue" evidence="4">
    <location>
        <position position="1"/>
    </location>
</feature>
<dbReference type="InterPro" id="IPR050116">
    <property type="entry name" value="DNA_polymerase-Y"/>
</dbReference>
<keyword evidence="5" id="KW-1185">Reference proteome</keyword>
<dbReference type="GO" id="GO:0003887">
    <property type="term" value="F:DNA-directed DNA polymerase activity"/>
    <property type="evidence" value="ECO:0007669"/>
    <property type="project" value="UniProtKB-EC"/>
</dbReference>
<dbReference type="InterPro" id="IPR017961">
    <property type="entry name" value="DNA_pol_Y-fam_little_finger"/>
</dbReference>
<name>A0ABW3CB31_9ACTN</name>
<comment type="catalytic activity">
    <reaction evidence="1">
        <text>DNA(n) + a 2'-deoxyribonucleoside 5'-triphosphate = DNA(n+1) + diphosphate</text>
        <dbReference type="Rhea" id="RHEA:22508"/>
        <dbReference type="Rhea" id="RHEA-COMP:17339"/>
        <dbReference type="Rhea" id="RHEA-COMP:17340"/>
        <dbReference type="ChEBI" id="CHEBI:33019"/>
        <dbReference type="ChEBI" id="CHEBI:61560"/>
        <dbReference type="ChEBI" id="CHEBI:173112"/>
        <dbReference type="EC" id="2.7.7.7"/>
    </reaction>
</comment>
<keyword evidence="4" id="KW-0808">Transferase</keyword>
<evidence type="ECO:0000256" key="1">
    <source>
        <dbReference type="ARBA" id="ARBA00049244"/>
    </source>
</evidence>
<evidence type="ECO:0000256" key="2">
    <source>
        <dbReference type="SAM" id="MobiDB-lite"/>
    </source>
</evidence>
<dbReference type="EC" id="2.7.7.7" evidence="4"/>
<evidence type="ECO:0000313" key="4">
    <source>
        <dbReference type="EMBL" id="MFD0851660.1"/>
    </source>
</evidence>
<accession>A0ABW3CB31</accession>
<dbReference type="Gene3D" id="3.30.1490.100">
    <property type="entry name" value="DNA polymerase, Y-family, little finger domain"/>
    <property type="match status" value="1"/>
</dbReference>
<evidence type="ECO:0000259" key="3">
    <source>
        <dbReference type="Pfam" id="PF11799"/>
    </source>
</evidence>
<dbReference type="Proteomes" id="UP001597083">
    <property type="component" value="Unassembled WGS sequence"/>
</dbReference>
<dbReference type="InterPro" id="IPR036775">
    <property type="entry name" value="DNA_pol_Y-fam_lit_finger_sf"/>
</dbReference>
<dbReference type="Pfam" id="PF11799">
    <property type="entry name" value="IMS_C"/>
    <property type="match status" value="1"/>
</dbReference>